<feature type="compositionally biased region" description="Basic and acidic residues" evidence="1">
    <location>
        <begin position="41"/>
        <end position="84"/>
    </location>
</feature>
<evidence type="ECO:0000256" key="1">
    <source>
        <dbReference type="SAM" id="MobiDB-lite"/>
    </source>
</evidence>
<dbReference type="HOGENOM" id="CLU_985950_0_0_9"/>
<dbReference type="EMBL" id="ABYU02000036">
    <property type="protein sequence ID" value="EEX20794.1"/>
    <property type="molecule type" value="Genomic_DNA"/>
</dbReference>
<name>C9LAS0_BLAHA</name>
<organism evidence="2 3">
    <name type="scientific">Blautia hansenii DSM 20583</name>
    <dbReference type="NCBI Taxonomy" id="537007"/>
    <lineage>
        <taxon>Bacteria</taxon>
        <taxon>Bacillati</taxon>
        <taxon>Bacillota</taxon>
        <taxon>Clostridia</taxon>
        <taxon>Lachnospirales</taxon>
        <taxon>Lachnospiraceae</taxon>
        <taxon>Blautia</taxon>
    </lineage>
</organism>
<reference evidence="2" key="1">
    <citation type="submission" date="2009-09" db="EMBL/GenBank/DDBJ databases">
        <authorList>
            <person name="Weinstock G."/>
            <person name="Sodergren E."/>
            <person name="Clifton S."/>
            <person name="Fulton L."/>
            <person name="Fulton B."/>
            <person name="Courtney L."/>
            <person name="Fronick C."/>
            <person name="Harrison M."/>
            <person name="Strong C."/>
            <person name="Farmer C."/>
            <person name="Delahaunty K."/>
            <person name="Markovic C."/>
            <person name="Hall O."/>
            <person name="Minx P."/>
            <person name="Tomlinson C."/>
            <person name="Mitreva M."/>
            <person name="Nelson J."/>
            <person name="Hou S."/>
            <person name="Wollam A."/>
            <person name="Pepin K.H."/>
            <person name="Johnson M."/>
            <person name="Bhonagiri V."/>
            <person name="Nash W.E."/>
            <person name="Warren W."/>
            <person name="Chinwalla A."/>
            <person name="Mardis E.R."/>
            <person name="Wilson R.K."/>
        </authorList>
    </citation>
    <scope>NUCLEOTIDE SEQUENCE [LARGE SCALE GENOMIC DNA]</scope>
    <source>
        <strain evidence="2">DSM 20583</strain>
    </source>
</reference>
<gene>
    <name evidence="2" type="ORF">BLAHAN_06523</name>
</gene>
<sequence>MKRKKKSSWAWNFLLLIICAALTVALAGFIAWDSKTEAAKNEKLVQEAKKGSKKENIKGENKSEKEDNGKEEDEKPKEEKKEEPQIPAGISFWGDEFFTAENELQYSSRVKLEEKLKAEGYTLEYANKTLAGAGTLSVMKMAGVPQTDLDKYIEKHKASAGGTTPPVTETGIRDLTAEEMERSDKDYIPIITMGYYGGWNKDPKELVEQQQKVLDTFGANKDKFIIVGVRPMDGSVNIPEYEKVMKETWGEHYISTIDICTVTTTTADGQTQVADALYNKLLELGYIVK</sequence>
<evidence type="ECO:0000313" key="3">
    <source>
        <dbReference type="Proteomes" id="UP000003755"/>
    </source>
</evidence>
<protein>
    <submittedName>
        <fullName evidence="2">Uncharacterized protein</fullName>
    </submittedName>
</protein>
<accession>C9LAS0</accession>
<dbReference type="KEGG" id="bhan:CGC63_00430"/>
<keyword evidence="3" id="KW-1185">Reference proteome</keyword>
<dbReference type="STRING" id="537007.BLAHAN_06523"/>
<proteinExistence type="predicted"/>
<dbReference type="RefSeq" id="WP_003023108.1">
    <property type="nucleotide sequence ID" value="NZ_CP022413.2"/>
</dbReference>
<feature type="region of interest" description="Disordered" evidence="1">
    <location>
        <begin position="41"/>
        <end position="86"/>
    </location>
</feature>
<dbReference type="Proteomes" id="UP000003755">
    <property type="component" value="Unassembled WGS sequence"/>
</dbReference>
<comment type="caution">
    <text evidence="2">The sequence shown here is derived from an EMBL/GenBank/DDBJ whole genome shotgun (WGS) entry which is preliminary data.</text>
</comment>
<dbReference type="eggNOG" id="ENOG5032X6K">
    <property type="taxonomic scope" value="Bacteria"/>
</dbReference>
<evidence type="ECO:0000313" key="2">
    <source>
        <dbReference type="EMBL" id="EEX20794.1"/>
    </source>
</evidence>
<dbReference type="AlphaFoldDB" id="C9LAS0"/>